<reference evidence="4 5" key="1">
    <citation type="submission" date="2024-09" db="EMBL/GenBank/DDBJ databases">
        <authorList>
            <person name="Sun Q."/>
            <person name="Mori K."/>
        </authorList>
    </citation>
    <scope>NUCLEOTIDE SEQUENCE [LARGE SCALE GENOMIC DNA]</scope>
    <source>
        <strain evidence="4 5">CECT 7682</strain>
    </source>
</reference>
<evidence type="ECO:0000313" key="4">
    <source>
        <dbReference type="EMBL" id="MFB9211094.1"/>
    </source>
</evidence>
<comment type="caution">
    <text evidence="4">The sequence shown here is derived from an EMBL/GenBank/DDBJ whole genome shotgun (WGS) entry which is preliminary data.</text>
</comment>
<dbReference type="PANTHER" id="PTHR30328">
    <property type="entry name" value="TRANSCRIPTIONAL REPRESSOR"/>
    <property type="match status" value="1"/>
</dbReference>
<dbReference type="RefSeq" id="WP_290246562.1">
    <property type="nucleotide sequence ID" value="NZ_JAUFQT010000001.1"/>
</dbReference>
<dbReference type="Gene3D" id="1.10.10.60">
    <property type="entry name" value="Homeodomain-like"/>
    <property type="match status" value="1"/>
</dbReference>
<keyword evidence="1 2" id="KW-0238">DNA-binding</keyword>
<dbReference type="Gene3D" id="1.10.357.10">
    <property type="entry name" value="Tetracycline Repressor, domain 2"/>
    <property type="match status" value="1"/>
</dbReference>
<evidence type="ECO:0000256" key="2">
    <source>
        <dbReference type="PROSITE-ProRule" id="PRU00335"/>
    </source>
</evidence>
<gene>
    <name evidence="4" type="ORF">ACFFUR_04695</name>
</gene>
<feature type="DNA-binding region" description="H-T-H motif" evidence="2">
    <location>
        <begin position="28"/>
        <end position="47"/>
    </location>
</feature>
<protein>
    <submittedName>
        <fullName evidence="4">TetR/AcrR family transcriptional regulator</fullName>
    </submittedName>
</protein>
<proteinExistence type="predicted"/>
<dbReference type="SUPFAM" id="SSF48498">
    <property type="entry name" value="Tetracyclin repressor-like, C-terminal domain"/>
    <property type="match status" value="1"/>
</dbReference>
<name>A0ABV5J567_9BACT</name>
<dbReference type="PROSITE" id="PS50977">
    <property type="entry name" value="HTH_TETR_2"/>
    <property type="match status" value="1"/>
</dbReference>
<dbReference type="InterPro" id="IPR050109">
    <property type="entry name" value="HTH-type_TetR-like_transc_reg"/>
</dbReference>
<dbReference type="InterPro" id="IPR036271">
    <property type="entry name" value="Tet_transcr_reg_TetR-rel_C_sf"/>
</dbReference>
<organism evidence="4 5">
    <name type="scientific">Echinicola jeungdonensis</name>
    <dbReference type="NCBI Taxonomy" id="709343"/>
    <lineage>
        <taxon>Bacteria</taxon>
        <taxon>Pseudomonadati</taxon>
        <taxon>Bacteroidota</taxon>
        <taxon>Cytophagia</taxon>
        <taxon>Cytophagales</taxon>
        <taxon>Cyclobacteriaceae</taxon>
        <taxon>Echinicola</taxon>
    </lineage>
</organism>
<evidence type="ECO:0000256" key="1">
    <source>
        <dbReference type="ARBA" id="ARBA00023125"/>
    </source>
</evidence>
<dbReference type="EMBL" id="JBHMEW010000041">
    <property type="protein sequence ID" value="MFB9211094.1"/>
    <property type="molecule type" value="Genomic_DNA"/>
</dbReference>
<dbReference type="Proteomes" id="UP001589654">
    <property type="component" value="Unassembled WGS sequence"/>
</dbReference>
<dbReference type="Pfam" id="PF00440">
    <property type="entry name" value="TetR_N"/>
    <property type="match status" value="1"/>
</dbReference>
<dbReference type="PRINTS" id="PR00455">
    <property type="entry name" value="HTHTETR"/>
</dbReference>
<sequence>MDYELETREKIIEVAVDQFTRLGVKYVTMDDIARMGGVSKKTIYQEFRDKGDLVYEAFSQALKEDKQVFLRLVEEEPCPIKHFVKMSSYIRERFSQINPLVLGEIQRYYPKSWALYEDFKENCAVKGILDILKRGQKEGFFRPELNMEILANMRMEQLSDTFDPLKFPPSKFNILEVQVSLLDHFIHGVLTEKGRELFYQQINNQD</sequence>
<dbReference type="PANTHER" id="PTHR30328:SF54">
    <property type="entry name" value="HTH-TYPE TRANSCRIPTIONAL REPRESSOR SCO4008"/>
    <property type="match status" value="1"/>
</dbReference>
<dbReference type="InterPro" id="IPR009057">
    <property type="entry name" value="Homeodomain-like_sf"/>
</dbReference>
<accession>A0ABV5J567</accession>
<dbReference type="InterPro" id="IPR001647">
    <property type="entry name" value="HTH_TetR"/>
</dbReference>
<evidence type="ECO:0000259" key="3">
    <source>
        <dbReference type="PROSITE" id="PS50977"/>
    </source>
</evidence>
<feature type="domain" description="HTH tetR-type" evidence="3">
    <location>
        <begin position="5"/>
        <end position="65"/>
    </location>
</feature>
<dbReference type="SUPFAM" id="SSF46689">
    <property type="entry name" value="Homeodomain-like"/>
    <property type="match status" value="1"/>
</dbReference>
<evidence type="ECO:0000313" key="5">
    <source>
        <dbReference type="Proteomes" id="UP001589654"/>
    </source>
</evidence>
<keyword evidence="5" id="KW-1185">Reference proteome</keyword>